<keyword evidence="1" id="KW-0732">Signal</keyword>
<feature type="chain" id="PRO_5044766772" evidence="1">
    <location>
        <begin position="20"/>
        <end position="182"/>
    </location>
</feature>
<keyword evidence="3" id="KW-1185">Reference proteome</keyword>
<feature type="signal peptide" evidence="1">
    <location>
        <begin position="1"/>
        <end position="19"/>
    </location>
</feature>
<organism evidence="2 3">
    <name type="scientific">Cichlidogyrus casuarinus</name>
    <dbReference type="NCBI Taxonomy" id="1844966"/>
    <lineage>
        <taxon>Eukaryota</taxon>
        <taxon>Metazoa</taxon>
        <taxon>Spiralia</taxon>
        <taxon>Lophotrochozoa</taxon>
        <taxon>Platyhelminthes</taxon>
        <taxon>Monogenea</taxon>
        <taxon>Monopisthocotylea</taxon>
        <taxon>Dactylogyridea</taxon>
        <taxon>Ancyrocephalidae</taxon>
        <taxon>Cichlidogyrus</taxon>
    </lineage>
</organism>
<dbReference type="Proteomes" id="UP001626550">
    <property type="component" value="Unassembled WGS sequence"/>
</dbReference>
<sequence>MRQLFVVAIISLLLIETKSQSLRPFCLPGTTSCFKDCKSKECGRAFYVISTLVSCYECTLKSVLASSPGPSADQTRVINNFLNYDIKNLKTISSGALSTMPTQFDKFFMNLISNSPSSLASIMYTANNAKYLINIFQKDACSIEDKALRDLSTEYKLYGSASQQHASFLNYMVLLAVLLFMY</sequence>
<dbReference type="EMBL" id="JBJKFK010001717">
    <property type="protein sequence ID" value="KAL3312399.1"/>
    <property type="molecule type" value="Genomic_DNA"/>
</dbReference>
<protein>
    <submittedName>
        <fullName evidence="2">Uncharacterized protein</fullName>
    </submittedName>
</protein>
<proteinExistence type="predicted"/>
<dbReference type="AlphaFoldDB" id="A0ABD2PYP6"/>
<gene>
    <name evidence="2" type="ORF">Ciccas_009007</name>
</gene>
<comment type="caution">
    <text evidence="2">The sequence shown here is derived from an EMBL/GenBank/DDBJ whole genome shotgun (WGS) entry which is preliminary data.</text>
</comment>
<accession>A0ABD2PYP6</accession>
<reference evidence="2 3" key="1">
    <citation type="submission" date="2024-11" db="EMBL/GenBank/DDBJ databases">
        <title>Adaptive evolution of stress response genes in parasites aligns with host niche diversity.</title>
        <authorList>
            <person name="Hahn C."/>
            <person name="Resl P."/>
        </authorList>
    </citation>
    <scope>NUCLEOTIDE SEQUENCE [LARGE SCALE GENOMIC DNA]</scope>
    <source>
        <strain evidence="2">EGGRZ-B1_66</strain>
        <tissue evidence="2">Body</tissue>
    </source>
</reference>
<evidence type="ECO:0000313" key="3">
    <source>
        <dbReference type="Proteomes" id="UP001626550"/>
    </source>
</evidence>
<name>A0ABD2PYP6_9PLAT</name>
<evidence type="ECO:0000256" key="1">
    <source>
        <dbReference type="SAM" id="SignalP"/>
    </source>
</evidence>
<evidence type="ECO:0000313" key="2">
    <source>
        <dbReference type="EMBL" id="KAL3312399.1"/>
    </source>
</evidence>